<dbReference type="AlphaFoldDB" id="A0A167H189"/>
<dbReference type="EMBL" id="KV417328">
    <property type="protein sequence ID" value="KZO91124.1"/>
    <property type="molecule type" value="Genomic_DNA"/>
</dbReference>
<dbReference type="PANTHER" id="PTHR46572">
    <property type="entry name" value="RHO1 GDP-GTP EXCHANGE PROTEIN 1-RELATED"/>
    <property type="match status" value="1"/>
</dbReference>
<dbReference type="InterPro" id="IPR001180">
    <property type="entry name" value="CNH_dom"/>
</dbReference>
<keyword evidence="2" id="KW-0344">Guanine-nucleotide releasing factor</keyword>
<evidence type="ECO:0000313" key="8">
    <source>
        <dbReference type="Proteomes" id="UP000076738"/>
    </source>
</evidence>
<evidence type="ECO:0000256" key="1">
    <source>
        <dbReference type="ARBA" id="ARBA00022553"/>
    </source>
</evidence>
<dbReference type="OrthoDB" id="2272012at2759"/>
<dbReference type="InterPro" id="IPR001331">
    <property type="entry name" value="GDS_CDC24_CS"/>
</dbReference>
<proteinExistence type="predicted"/>
<dbReference type="SUPFAM" id="SSF50729">
    <property type="entry name" value="PH domain-like"/>
    <property type="match status" value="1"/>
</dbReference>
<feature type="compositionally biased region" description="Pro residues" evidence="3">
    <location>
        <begin position="62"/>
        <end position="89"/>
    </location>
</feature>
<organism evidence="7 8">
    <name type="scientific">Calocera viscosa (strain TUFC12733)</name>
    <dbReference type="NCBI Taxonomy" id="1330018"/>
    <lineage>
        <taxon>Eukaryota</taxon>
        <taxon>Fungi</taxon>
        <taxon>Dikarya</taxon>
        <taxon>Basidiomycota</taxon>
        <taxon>Agaricomycotina</taxon>
        <taxon>Dacrymycetes</taxon>
        <taxon>Dacrymycetales</taxon>
        <taxon>Dacrymycetaceae</taxon>
        <taxon>Calocera</taxon>
    </lineage>
</organism>
<sequence length="962" mass="107800">MFFPPPRERPERPPVQPISLPKGARPPLIPASPTVSQSSPISPARATWNGFPTPAQHYFDPSPAPVPGGLAPPPARRARPLPTPPPLSPITPRQQPIYTPRRSWANGAPPSPYTPDEWSEWSERSSWSFRSSTASLITFHTGSGSLEGVHENNRDSIVADELLQHRSFEEDGIQRFQSGAIGSDEAEWHRLVPSAAVDALPKKEVQRQSIIFEIIKSEREYVADLAAVQDVFITALLASPGPVGPKPVLDAFLLEVFSNLASVRQQHERMLTELYARQREQHPIIASVADIVLDGALRSTPEYEVYIKHYPLAEARHRRELKHNPAYGALLASCADDPRVRRRDLITFLSRPVTRLPRLALLLENMARQTEPDHPDAQSTELILGVLRGFVRSTQPGIAAAEGKVKLWSLCEGLVLRRGEVLDMDLYDEKRTLVHSGVLGRRRKTELNTHVWVDLYVGLLDNYREVLKDAVLLTQQESHMGNVKHVVISRPIPLQYLRLASFTSPPDSRRQDRPHSPSEKSSGFNVPLPLLRGQQSVWPFTIYHAVERSQRRYTLYADSEEKRRKWYEALVDALGVMRAQQEANRWFAVNTLSANFFRMDGRADQKARVPGPIVCAASFSWRQRDLIAIGCPDGIWVGYRGDGRSYRKALNLPNVTRLATLARFDQLVVQSDHRLVSHSLEKLARTAAGETLELGVYNSFERISKPDETVAFFRLGEIGGRVLVVYAVKRPLRQTTLHTLEARRDTSNVRMDQKQGKQPLFKQYGSTFYVPKDAYDIVLLQKKIAVCTEKGLTINDPTDLSSSGAIVVPDFTHASDDKAMASLKQRCEVSKPLGMVRSGEAELLVVYEEFGCYITKHGIPARRSGYVRWEIKASHVAFRAPHVLLFDGDFVEIREASTGRLEQVIEDKNIRLVGDAVSNGPLLIAMKGTAVEGSAPDILAELVQTQPLSADEQGVWDEWGLW</sequence>
<dbReference type="CDD" id="cd00160">
    <property type="entry name" value="RhoGEF"/>
    <property type="match status" value="1"/>
</dbReference>
<keyword evidence="1" id="KW-0597">Phosphoprotein</keyword>
<protein>
    <recommendedName>
        <fullName evidence="9">Dbl homology domain-containing protein</fullName>
    </recommendedName>
</protein>
<feature type="compositionally biased region" description="Basic and acidic residues" evidence="3">
    <location>
        <begin position="507"/>
        <end position="518"/>
    </location>
</feature>
<dbReference type="PROSITE" id="PS50010">
    <property type="entry name" value="DH_2"/>
    <property type="match status" value="1"/>
</dbReference>
<dbReference type="GO" id="GO:0005085">
    <property type="term" value="F:guanyl-nucleotide exchange factor activity"/>
    <property type="evidence" value="ECO:0007669"/>
    <property type="project" value="UniProtKB-KW"/>
</dbReference>
<dbReference type="Pfam" id="PF00621">
    <property type="entry name" value="RhoGEF"/>
    <property type="match status" value="1"/>
</dbReference>
<evidence type="ECO:0008006" key="9">
    <source>
        <dbReference type="Google" id="ProtNLM"/>
    </source>
</evidence>
<dbReference type="SMART" id="SM00233">
    <property type="entry name" value="PH"/>
    <property type="match status" value="1"/>
</dbReference>
<feature type="domain" description="PH" evidence="4">
    <location>
        <begin position="432"/>
        <end position="575"/>
    </location>
</feature>
<name>A0A167H189_CALVF</name>
<evidence type="ECO:0000313" key="7">
    <source>
        <dbReference type="EMBL" id="KZO91124.1"/>
    </source>
</evidence>
<dbReference type="STRING" id="1330018.A0A167H189"/>
<evidence type="ECO:0000259" key="4">
    <source>
        <dbReference type="PROSITE" id="PS50003"/>
    </source>
</evidence>
<dbReference type="GO" id="GO:0035556">
    <property type="term" value="P:intracellular signal transduction"/>
    <property type="evidence" value="ECO:0007669"/>
    <property type="project" value="InterPro"/>
</dbReference>
<feature type="domain" description="CNH" evidence="6">
    <location>
        <begin position="610"/>
        <end position="920"/>
    </location>
</feature>
<dbReference type="PANTHER" id="PTHR46572:SF1">
    <property type="entry name" value="RHO1 GUANINE NUCLEOTIDE EXCHANGE FACTOR TUS1"/>
    <property type="match status" value="1"/>
</dbReference>
<feature type="domain" description="DH" evidence="5">
    <location>
        <begin position="206"/>
        <end position="397"/>
    </location>
</feature>
<dbReference type="PROSITE" id="PS50003">
    <property type="entry name" value="PH_DOMAIN"/>
    <property type="match status" value="1"/>
</dbReference>
<evidence type="ECO:0000256" key="3">
    <source>
        <dbReference type="SAM" id="MobiDB-lite"/>
    </source>
</evidence>
<dbReference type="Proteomes" id="UP000076738">
    <property type="component" value="Unassembled WGS sequence"/>
</dbReference>
<dbReference type="PROSITE" id="PS50219">
    <property type="entry name" value="CNH"/>
    <property type="match status" value="1"/>
</dbReference>
<keyword evidence="8" id="KW-1185">Reference proteome</keyword>
<dbReference type="InterPro" id="IPR000219">
    <property type="entry name" value="DH_dom"/>
</dbReference>
<feature type="region of interest" description="Disordered" evidence="3">
    <location>
        <begin position="503"/>
        <end position="527"/>
    </location>
</feature>
<dbReference type="Gene3D" id="1.20.900.10">
    <property type="entry name" value="Dbl homology (DH) domain"/>
    <property type="match status" value="1"/>
</dbReference>
<dbReference type="InterPro" id="IPR001849">
    <property type="entry name" value="PH_domain"/>
</dbReference>
<accession>A0A167H189</accession>
<dbReference type="InterPro" id="IPR041675">
    <property type="entry name" value="PH_5"/>
</dbReference>
<dbReference type="InterPro" id="IPR011993">
    <property type="entry name" value="PH-like_dom_sf"/>
</dbReference>
<evidence type="ECO:0000259" key="6">
    <source>
        <dbReference type="PROSITE" id="PS50219"/>
    </source>
</evidence>
<dbReference type="Pfam" id="PF15405">
    <property type="entry name" value="PH_5"/>
    <property type="match status" value="1"/>
</dbReference>
<dbReference type="SMART" id="SM00325">
    <property type="entry name" value="RhoGEF"/>
    <property type="match status" value="1"/>
</dbReference>
<gene>
    <name evidence="7" type="ORF">CALVIDRAFT_531027</name>
</gene>
<reference evidence="7 8" key="1">
    <citation type="journal article" date="2016" name="Mol. Biol. Evol.">
        <title>Comparative Genomics of Early-Diverging Mushroom-Forming Fungi Provides Insights into the Origins of Lignocellulose Decay Capabilities.</title>
        <authorList>
            <person name="Nagy L.G."/>
            <person name="Riley R."/>
            <person name="Tritt A."/>
            <person name="Adam C."/>
            <person name="Daum C."/>
            <person name="Floudas D."/>
            <person name="Sun H."/>
            <person name="Yadav J.S."/>
            <person name="Pangilinan J."/>
            <person name="Larsson K.H."/>
            <person name="Matsuura K."/>
            <person name="Barry K."/>
            <person name="Labutti K."/>
            <person name="Kuo R."/>
            <person name="Ohm R.A."/>
            <person name="Bhattacharya S.S."/>
            <person name="Shirouzu T."/>
            <person name="Yoshinaga Y."/>
            <person name="Martin F.M."/>
            <person name="Grigoriev I.V."/>
            <person name="Hibbett D.S."/>
        </authorList>
    </citation>
    <scope>NUCLEOTIDE SEQUENCE [LARGE SCALE GENOMIC DNA]</scope>
    <source>
        <strain evidence="7 8">TUFC12733</strain>
    </source>
</reference>
<feature type="region of interest" description="Disordered" evidence="3">
    <location>
        <begin position="1"/>
        <end position="119"/>
    </location>
</feature>
<dbReference type="Pfam" id="PF00780">
    <property type="entry name" value="CNH"/>
    <property type="match status" value="1"/>
</dbReference>
<dbReference type="InterPro" id="IPR052233">
    <property type="entry name" value="Rho-type_GEFs"/>
</dbReference>
<dbReference type="PROSITE" id="PS00741">
    <property type="entry name" value="DH_1"/>
    <property type="match status" value="1"/>
</dbReference>
<dbReference type="InterPro" id="IPR035899">
    <property type="entry name" value="DBL_dom_sf"/>
</dbReference>
<dbReference type="SMART" id="SM00036">
    <property type="entry name" value="CNH"/>
    <property type="match status" value="1"/>
</dbReference>
<evidence type="ECO:0000259" key="5">
    <source>
        <dbReference type="PROSITE" id="PS50010"/>
    </source>
</evidence>
<dbReference type="Gene3D" id="2.30.29.30">
    <property type="entry name" value="Pleckstrin-homology domain (PH domain)/Phosphotyrosine-binding domain (PTB)"/>
    <property type="match status" value="1"/>
</dbReference>
<dbReference type="SUPFAM" id="SSF48065">
    <property type="entry name" value="DBL homology domain (DH-domain)"/>
    <property type="match status" value="1"/>
</dbReference>
<feature type="compositionally biased region" description="Basic and acidic residues" evidence="3">
    <location>
        <begin position="1"/>
        <end position="12"/>
    </location>
</feature>
<evidence type="ECO:0000256" key="2">
    <source>
        <dbReference type="ARBA" id="ARBA00022658"/>
    </source>
</evidence>